<name>A0ACD5UTP7_AVESA</name>
<dbReference type="Proteomes" id="UP001732700">
    <property type="component" value="Chromosome 2C"/>
</dbReference>
<reference evidence="1" key="2">
    <citation type="submission" date="2025-09" db="UniProtKB">
        <authorList>
            <consortium name="EnsemblPlants"/>
        </authorList>
    </citation>
    <scope>IDENTIFICATION</scope>
</reference>
<evidence type="ECO:0000313" key="2">
    <source>
        <dbReference type="Proteomes" id="UP001732700"/>
    </source>
</evidence>
<evidence type="ECO:0000313" key="1">
    <source>
        <dbReference type="EnsemblPlants" id="AVESA.00010b.r2.2CG0318100.1.CDS"/>
    </source>
</evidence>
<organism evidence="1 2">
    <name type="scientific">Avena sativa</name>
    <name type="common">Oat</name>
    <dbReference type="NCBI Taxonomy" id="4498"/>
    <lineage>
        <taxon>Eukaryota</taxon>
        <taxon>Viridiplantae</taxon>
        <taxon>Streptophyta</taxon>
        <taxon>Embryophyta</taxon>
        <taxon>Tracheophyta</taxon>
        <taxon>Spermatophyta</taxon>
        <taxon>Magnoliopsida</taxon>
        <taxon>Liliopsida</taxon>
        <taxon>Poales</taxon>
        <taxon>Poaceae</taxon>
        <taxon>BOP clade</taxon>
        <taxon>Pooideae</taxon>
        <taxon>Poodae</taxon>
        <taxon>Poeae</taxon>
        <taxon>Poeae Chloroplast Group 1 (Aveneae type)</taxon>
        <taxon>Aveninae</taxon>
        <taxon>Avena</taxon>
    </lineage>
</organism>
<protein>
    <submittedName>
        <fullName evidence="1">Uncharacterized protein</fullName>
    </submittedName>
</protein>
<dbReference type="EnsemblPlants" id="AVESA.00010b.r2.2CG0318100.1">
    <property type="protein sequence ID" value="AVESA.00010b.r2.2CG0318100.1.CDS"/>
    <property type="gene ID" value="AVESA.00010b.r2.2CG0318100"/>
</dbReference>
<reference evidence="1" key="1">
    <citation type="submission" date="2021-05" db="EMBL/GenBank/DDBJ databases">
        <authorList>
            <person name="Scholz U."/>
            <person name="Mascher M."/>
            <person name="Fiebig A."/>
        </authorList>
    </citation>
    <scope>NUCLEOTIDE SEQUENCE [LARGE SCALE GENOMIC DNA]</scope>
</reference>
<keyword evidence="2" id="KW-1185">Reference proteome</keyword>
<proteinExistence type="predicted"/>
<accession>A0ACD5UTP7</accession>
<sequence>MEEVENDLQALGVRESSILDKLKSAEDQLEHSGRALEHTTSKKIDLEALYQSLLEDTEAKLQQAGDNLTQKETECQQLSEKLKLAEEQVASYEAKTTAASEEVESMKVELEAFENEIATHETTIEELKTKVSSAELKAEDALAESVAVSGANQILKEELDAKLAMLHELQEQFNSTHAEKEDVVTKLAEHGRTIEHLTEVHSRGLELQSAAESRNAEVEAQMREAHETIEQKDSEMKDLNDRLIALQSETESLMHVNEALQQEINAKLVMVDELQEKFASVSSDKEEAANKLAVHEETIKHLTEDHSRGLELHSAAESRYAEIESQLREALETIAGKEAEVTEFKEKLVSLEARYENLADKNEYLKEEVFAKVAMYEELQERFNATHAEKEEAVEKLAVHEGTITHLTEVHTRNLELHSAAESKNGETEAKLHEALEAIAQREAEVKDLSKKLDALEIELGYYEEQATEAAANEENHKVNFDEAVHKLKNLESQLAETQNKVELFHTEKENLISANSSLNEELEVHQSKLNELQLALAAAVAEKQGSSEEIHSLHKTLDGMIQRKEELESQVSSTLEEHEELKVKYQSTLEEKQILNDKYETAKKELDEAITKLEEQMNLDKSEKELHISKLERQITVSELKYMEEIQTMQVETTEKNEALTTKMQEHANVVQAKDELEQQLLEVRKELDAAYHTIANQEEQASVREIKWDAYKTYSADQLEAQKQHTVDLEKQIATLTQQLQLAETQYEQKVEEEREKLTLVNTELNKLTQNLSKSAEMETKVPDLEQKLQAKDAVVSSKSREFSLDSATPQNKQHDRSQAPGAAPTAQVREPSGIMAFKFILGVALLSVVIGVFLGKKY</sequence>